<keyword evidence="1" id="KW-0547">Nucleotide-binding</keyword>
<proteinExistence type="predicted"/>
<gene>
    <name evidence="1" type="ORF">JHL16_14225</name>
</gene>
<evidence type="ECO:0000313" key="1">
    <source>
        <dbReference type="EMBL" id="MBK1867510.1"/>
    </source>
</evidence>
<name>A0ACC5R4I8_9HYPH</name>
<dbReference type="Proteomes" id="UP000616151">
    <property type="component" value="Unassembled WGS sequence"/>
</dbReference>
<reference evidence="1" key="1">
    <citation type="submission" date="2021-01" db="EMBL/GenBank/DDBJ databases">
        <authorList>
            <person name="Sun Q."/>
        </authorList>
    </citation>
    <scope>NUCLEOTIDE SEQUENCE</scope>
    <source>
        <strain evidence="1">YIM B02566</strain>
    </source>
</reference>
<evidence type="ECO:0000313" key="2">
    <source>
        <dbReference type="Proteomes" id="UP000616151"/>
    </source>
</evidence>
<dbReference type="EMBL" id="JAENHL010000007">
    <property type="protein sequence ID" value="MBK1867510.1"/>
    <property type="molecule type" value="Genomic_DNA"/>
</dbReference>
<comment type="caution">
    <text evidence="1">The sequence shown here is derived from an EMBL/GenBank/DDBJ whole genome shotgun (WGS) entry which is preliminary data.</text>
</comment>
<protein>
    <submittedName>
        <fullName evidence="1">ATP-binding cassette domain-containing protein</fullName>
    </submittedName>
</protein>
<keyword evidence="1" id="KW-0067">ATP-binding</keyword>
<keyword evidence="2" id="KW-1185">Reference proteome</keyword>
<organism evidence="1 2">
    <name type="scientific">Taklimakanibacter albus</name>
    <dbReference type="NCBI Taxonomy" id="2800327"/>
    <lineage>
        <taxon>Bacteria</taxon>
        <taxon>Pseudomonadati</taxon>
        <taxon>Pseudomonadota</taxon>
        <taxon>Alphaproteobacteria</taxon>
        <taxon>Hyphomicrobiales</taxon>
        <taxon>Aestuariivirgaceae</taxon>
        <taxon>Taklimakanibacter</taxon>
    </lineage>
</organism>
<accession>A0ACC5R4I8</accession>
<sequence length="574" mass="61938">MKQVFRIFFTAEGTRPWAVLFCLLLAGFAEVISLSALLPTIQAIASEGTNSAGSPAVVLIHDFMSKFGIAPTLPNLVIVVVVFFALKTLLSFVALSYAGIAIAHVSTTLRRQLISALFNARWSYYTQLHAGRVANTISGDAAFAAAAYFVAAQVVAYSIQGIVYGLVAFLVDWRLALLGIGVGVVIAAALNWLVDVAKRAGYKRADRTSDLTKFITDLINNIKPLKTMNRYDKLVAQMTGILKRLRKALATREVARQGLAQGSELLIIIALGVGVYLAVTIAKVSLAELVVLGIVFFQVLSIINRLQKFLQQAAENESAYIRTEELIASAVAARETHTGTLPPTLTKECRFEDVTFAHEETPVVRNANLSIKVGSITVLQGGSGAGKTTLIDLLIGLHMPDSGKITLDGVSLADIDIKQWRRSIGYVPQELSLLHTTIRDNLTLGDTEISDDAIKLALDQAGASDFILEMPRGLDTEVGSMGAKLSGGQRQRIALARALVTKPKLLILDEVTSALDPDTEQSICENIAALRGQYTTVAITHRPAWTEVATHLYKVEKGSVTKAHLPRKAKVPTA</sequence>